<evidence type="ECO:0000313" key="1">
    <source>
        <dbReference type="EMBL" id="MFC3897985.1"/>
    </source>
</evidence>
<accession>A0ABV8C8F2</accession>
<keyword evidence="2" id="KW-1185">Reference proteome</keyword>
<dbReference type="Proteomes" id="UP001595690">
    <property type="component" value="Unassembled WGS sequence"/>
</dbReference>
<dbReference type="EMBL" id="JBHRZI010000045">
    <property type="protein sequence ID" value="MFC3897985.1"/>
    <property type="molecule type" value="Genomic_DNA"/>
</dbReference>
<protein>
    <submittedName>
        <fullName evidence="1">Uncharacterized protein</fullName>
    </submittedName>
</protein>
<dbReference type="RefSeq" id="WP_382379481.1">
    <property type="nucleotide sequence ID" value="NZ_JBHRZI010000045.1"/>
</dbReference>
<proteinExistence type="predicted"/>
<organism evidence="1 2">
    <name type="scientific">Lentzea rhizosphaerae</name>
    <dbReference type="NCBI Taxonomy" id="2041025"/>
    <lineage>
        <taxon>Bacteria</taxon>
        <taxon>Bacillati</taxon>
        <taxon>Actinomycetota</taxon>
        <taxon>Actinomycetes</taxon>
        <taxon>Pseudonocardiales</taxon>
        <taxon>Pseudonocardiaceae</taxon>
        <taxon>Lentzea</taxon>
    </lineage>
</organism>
<reference evidence="2" key="1">
    <citation type="journal article" date="2019" name="Int. J. Syst. Evol. Microbiol.">
        <title>The Global Catalogue of Microorganisms (GCM) 10K type strain sequencing project: providing services to taxonomists for standard genome sequencing and annotation.</title>
        <authorList>
            <consortium name="The Broad Institute Genomics Platform"/>
            <consortium name="The Broad Institute Genome Sequencing Center for Infectious Disease"/>
            <person name="Wu L."/>
            <person name="Ma J."/>
        </authorList>
    </citation>
    <scope>NUCLEOTIDE SEQUENCE [LARGE SCALE GENOMIC DNA]</scope>
    <source>
        <strain evidence="2">CGMCC 4.7405</strain>
    </source>
</reference>
<comment type="caution">
    <text evidence="1">The sequence shown here is derived from an EMBL/GenBank/DDBJ whole genome shotgun (WGS) entry which is preliminary data.</text>
</comment>
<sequence length="331" mass="36422">MTIYSQHPNRGKVQILATFRGPAGVVSSTITSVEDAALARPIVDALNRISACATVPVSVWDTRDDRHARYPREHLAALTDRTARADLLEGAHSLWYEQAKALLHEALADLDEATAVVPPPVGKAIAAELEAEVRGLDAAWTEYSEGVSAPEMESERCWDFQSPFVAFEGGVEGLSGEDRDRLNRLEHGATADEIRQGVEDMRLLQDAYRQTVNDAIVLLSEFSITDDPLGPSRYYLNVEAPRPNGEYGHVDWEVEIGQWDVDLDDPEHEDSTAHGNSVLRCTRSTRPAIAEIIELLNHSGGRQEQLAAWAKTPVGEALAGTTFVVTKRFDE</sequence>
<gene>
    <name evidence="1" type="ORF">ACFOWZ_41515</name>
</gene>
<name>A0ABV8C8F2_9PSEU</name>
<evidence type="ECO:0000313" key="2">
    <source>
        <dbReference type="Proteomes" id="UP001595690"/>
    </source>
</evidence>